<evidence type="ECO:0000256" key="2">
    <source>
        <dbReference type="ARBA" id="ARBA00007749"/>
    </source>
</evidence>
<dbReference type="Gene3D" id="3.60.15.10">
    <property type="entry name" value="Ribonuclease Z/Hydroxyacylglutathione hydrolase-like"/>
    <property type="match status" value="1"/>
</dbReference>
<evidence type="ECO:0000313" key="7">
    <source>
        <dbReference type="EMBL" id="RFU27557.1"/>
    </source>
</evidence>
<dbReference type="CDD" id="cd07730">
    <property type="entry name" value="metallo-hydrolase-like_MBL-fold"/>
    <property type="match status" value="1"/>
</dbReference>
<comment type="similarity">
    <text evidence="2">Belongs to the metallo-beta-lactamase superfamily.</text>
</comment>
<accession>A0A3E2H2P1</accession>
<protein>
    <recommendedName>
        <fullName evidence="6">Metallo-beta-lactamase domain-containing protein</fullName>
    </recommendedName>
</protein>
<organism evidence="7 8">
    <name type="scientific">Scytalidium lignicola</name>
    <name type="common">Hyphomycete</name>
    <dbReference type="NCBI Taxonomy" id="5539"/>
    <lineage>
        <taxon>Eukaryota</taxon>
        <taxon>Fungi</taxon>
        <taxon>Dikarya</taxon>
        <taxon>Ascomycota</taxon>
        <taxon>Pezizomycotina</taxon>
        <taxon>Leotiomycetes</taxon>
        <taxon>Leotiomycetes incertae sedis</taxon>
        <taxon>Scytalidium</taxon>
    </lineage>
</organism>
<feature type="non-terminal residue" evidence="7">
    <location>
        <position position="1"/>
    </location>
</feature>
<dbReference type="InterPro" id="IPR001279">
    <property type="entry name" value="Metallo-B-lactamas"/>
</dbReference>
<evidence type="ECO:0000256" key="5">
    <source>
        <dbReference type="ARBA" id="ARBA00022833"/>
    </source>
</evidence>
<evidence type="ECO:0000256" key="3">
    <source>
        <dbReference type="ARBA" id="ARBA00022723"/>
    </source>
</evidence>
<dbReference type="OMA" id="HANKEDA"/>
<evidence type="ECO:0000313" key="8">
    <source>
        <dbReference type="Proteomes" id="UP000258309"/>
    </source>
</evidence>
<keyword evidence="4" id="KW-0378">Hydrolase</keyword>
<dbReference type="InterPro" id="IPR036866">
    <property type="entry name" value="RibonucZ/Hydroxyglut_hydro"/>
</dbReference>
<dbReference type="EMBL" id="NCSJ02000200">
    <property type="protein sequence ID" value="RFU27557.1"/>
    <property type="molecule type" value="Genomic_DNA"/>
</dbReference>
<dbReference type="PANTHER" id="PTHR42978">
    <property type="entry name" value="QUORUM-QUENCHING LACTONASE YTNP-RELATED-RELATED"/>
    <property type="match status" value="1"/>
</dbReference>
<sequence>MPSLSFLIQHPTTGTNLIFDLSIRKDLTKYHTGLQKHIQTRHPLSSENDVKSALMLGNLACEDVDYVIVSHVHWDHVGTPSDFQNATFVAGPGTGKLLRNEMGEELFNPFFERDLLPVERTVELPATEEVAKGEIFDTVRGWRWESVGRIPHAVDMFNDGMVYIVNSPGHVPGHLNALVRISEQKWVYLAADACHHARIFKGEAEFGSWENEKGRRVTIHHNLEAARGTLDIMRQLQKDGLDGRGVEVILAHDGEWEKKNASYFFPNHL</sequence>
<dbReference type="Proteomes" id="UP000258309">
    <property type="component" value="Unassembled WGS sequence"/>
</dbReference>
<dbReference type="SUPFAM" id="SSF56281">
    <property type="entry name" value="Metallo-hydrolase/oxidoreductase"/>
    <property type="match status" value="1"/>
</dbReference>
<proteinExistence type="inferred from homology"/>
<evidence type="ECO:0000256" key="4">
    <source>
        <dbReference type="ARBA" id="ARBA00022801"/>
    </source>
</evidence>
<dbReference type="GO" id="GO:0046872">
    <property type="term" value="F:metal ion binding"/>
    <property type="evidence" value="ECO:0007669"/>
    <property type="project" value="UniProtKB-KW"/>
</dbReference>
<dbReference type="STRING" id="5539.A0A3E2H2P1"/>
<dbReference type="PANTHER" id="PTHR42978:SF2">
    <property type="entry name" value="102 KBASES UNSTABLE REGION: FROM 1 TO 119443"/>
    <property type="match status" value="1"/>
</dbReference>
<comment type="cofactor">
    <cofactor evidence="1">
        <name>Zn(2+)</name>
        <dbReference type="ChEBI" id="CHEBI:29105"/>
    </cofactor>
</comment>
<dbReference type="OrthoDB" id="10250730at2759"/>
<name>A0A3E2H2P1_SCYLI</name>
<comment type="caution">
    <text evidence="7">The sequence shown here is derived from an EMBL/GenBank/DDBJ whole genome shotgun (WGS) entry which is preliminary data.</text>
</comment>
<keyword evidence="8" id="KW-1185">Reference proteome</keyword>
<reference evidence="7 8" key="1">
    <citation type="submission" date="2018-05" db="EMBL/GenBank/DDBJ databases">
        <title>Draft genome sequence of Scytalidium lignicola DSM 105466, a ubiquitous saprotrophic fungus.</title>
        <authorList>
            <person name="Buettner E."/>
            <person name="Gebauer A.M."/>
            <person name="Hofrichter M."/>
            <person name="Liers C."/>
            <person name="Kellner H."/>
        </authorList>
    </citation>
    <scope>NUCLEOTIDE SEQUENCE [LARGE SCALE GENOMIC DNA]</scope>
    <source>
        <strain evidence="7 8">DSM 105466</strain>
    </source>
</reference>
<dbReference type="GO" id="GO:0016787">
    <property type="term" value="F:hydrolase activity"/>
    <property type="evidence" value="ECO:0007669"/>
    <property type="project" value="UniProtKB-KW"/>
</dbReference>
<evidence type="ECO:0000259" key="6">
    <source>
        <dbReference type="SMART" id="SM00849"/>
    </source>
</evidence>
<dbReference type="Pfam" id="PF00753">
    <property type="entry name" value="Lactamase_B"/>
    <property type="match status" value="1"/>
</dbReference>
<keyword evidence="3" id="KW-0479">Metal-binding</keyword>
<feature type="domain" description="Metallo-beta-lactamase" evidence="6">
    <location>
        <begin position="2"/>
        <end position="252"/>
    </location>
</feature>
<evidence type="ECO:0000256" key="1">
    <source>
        <dbReference type="ARBA" id="ARBA00001947"/>
    </source>
</evidence>
<keyword evidence="5" id="KW-0862">Zinc</keyword>
<dbReference type="AlphaFoldDB" id="A0A3E2H2P1"/>
<gene>
    <name evidence="7" type="ORF">B7463_g8773</name>
</gene>
<dbReference type="InterPro" id="IPR051013">
    <property type="entry name" value="MBL_superfamily_lactonases"/>
</dbReference>
<feature type="non-terminal residue" evidence="7">
    <location>
        <position position="269"/>
    </location>
</feature>
<dbReference type="SMART" id="SM00849">
    <property type="entry name" value="Lactamase_B"/>
    <property type="match status" value="1"/>
</dbReference>